<evidence type="ECO:0008006" key="8">
    <source>
        <dbReference type="Google" id="ProtNLM"/>
    </source>
</evidence>
<dbReference type="SUPFAM" id="SSF53448">
    <property type="entry name" value="Nucleotide-diphospho-sugar transferases"/>
    <property type="match status" value="1"/>
</dbReference>
<reference evidence="6 7" key="1">
    <citation type="submission" date="2018-07" db="EMBL/GenBank/DDBJ databases">
        <title>Genomic Encyclopedia of Type Strains, Phase IV (KMG-IV): sequencing the most valuable type-strain genomes for metagenomic binning, comparative biology and taxonomic classification.</title>
        <authorList>
            <person name="Goeker M."/>
        </authorList>
    </citation>
    <scope>NUCLEOTIDE SEQUENCE [LARGE SCALE GENOMIC DNA]</scope>
    <source>
        <strain evidence="6 7">DSM 4134</strain>
    </source>
</reference>
<comment type="caution">
    <text evidence="6">The sequence shown here is derived from an EMBL/GenBank/DDBJ whole genome shotgun (WGS) entry which is preliminary data.</text>
</comment>
<evidence type="ECO:0000256" key="2">
    <source>
        <dbReference type="ARBA" id="ARBA00022475"/>
    </source>
</evidence>
<evidence type="ECO:0000313" key="6">
    <source>
        <dbReference type="EMBL" id="REE02037.1"/>
    </source>
</evidence>
<dbReference type="Proteomes" id="UP000256779">
    <property type="component" value="Unassembled WGS sequence"/>
</dbReference>
<dbReference type="PANTHER" id="PTHR43646:SF2">
    <property type="entry name" value="GLYCOSYLTRANSFERASE 2-LIKE DOMAIN-CONTAINING PROTEIN"/>
    <property type="match status" value="1"/>
</dbReference>
<keyword evidence="2" id="KW-1003">Cell membrane</keyword>
<dbReference type="GO" id="GO:0005886">
    <property type="term" value="C:plasma membrane"/>
    <property type="evidence" value="ECO:0007669"/>
    <property type="project" value="UniProtKB-SubCell"/>
</dbReference>
<name>A0A3D9L986_MARFU</name>
<comment type="subcellular location">
    <subcellularLocation>
        <location evidence="1">Cell membrane</location>
    </subcellularLocation>
</comment>
<gene>
    <name evidence="6" type="ORF">C7460_10256</name>
</gene>
<dbReference type="RefSeq" id="WP_115866575.1">
    <property type="nucleotide sequence ID" value="NZ_QREG01000002.1"/>
</dbReference>
<evidence type="ECO:0000256" key="5">
    <source>
        <dbReference type="ARBA" id="ARBA00023136"/>
    </source>
</evidence>
<protein>
    <recommendedName>
        <fullName evidence="8">Glycosyl transferase family 2</fullName>
    </recommendedName>
</protein>
<accession>A0A3D9L986</accession>
<dbReference type="InterPro" id="IPR029044">
    <property type="entry name" value="Nucleotide-diphossugar_trans"/>
</dbReference>
<organism evidence="6 7">
    <name type="scientific">Marinoscillum furvescens DSM 4134</name>
    <dbReference type="NCBI Taxonomy" id="1122208"/>
    <lineage>
        <taxon>Bacteria</taxon>
        <taxon>Pseudomonadati</taxon>
        <taxon>Bacteroidota</taxon>
        <taxon>Cytophagia</taxon>
        <taxon>Cytophagales</taxon>
        <taxon>Reichenbachiellaceae</taxon>
        <taxon>Marinoscillum</taxon>
    </lineage>
</organism>
<keyword evidence="4" id="KW-0808">Transferase</keyword>
<keyword evidence="5" id="KW-0472">Membrane</keyword>
<sequence>MSKNIYLERYASPTIHHNEKINSAVELIVVLPAFAEKHLDRALASLHACSFPKEKACVLVVINEPENASPSIVATNDHAQQAADAIDQKFQQLVVRLKLPPKKAGVGLARKIGMDEAARFFEKHNKDGIIVCYDADCLCAPNYLEAIHSYFQRKDRLVGHLHYEHTLNGPHHHEIVQYELHLRYYVNALRVIAYPHAIHTLGSCITVTSKAYQKQGGMNTRKAGEDFYFLHKMAPLGGMGEINGTTIYPSDRTSDRVPFGTGHAIDKILKTAQYETYNPKVYECLSPINEDLQSWFTAPASQLDKVSVCLDDFLQASNFQEELDKIINQSGSFENFRQRYYAWWDGFKVLKYIHFARDHHYPNVALQEALEWLGKQTKLNLHKQPAEQQLATLRAYDRTANYQIR</sequence>
<dbReference type="Gene3D" id="3.90.550.10">
    <property type="entry name" value="Spore Coat Polysaccharide Biosynthesis Protein SpsA, Chain A"/>
    <property type="match status" value="1"/>
</dbReference>
<evidence type="ECO:0000313" key="7">
    <source>
        <dbReference type="Proteomes" id="UP000256779"/>
    </source>
</evidence>
<proteinExistence type="predicted"/>
<dbReference type="OrthoDB" id="5391853at2"/>
<keyword evidence="3" id="KW-0328">Glycosyltransferase</keyword>
<dbReference type="EMBL" id="QREG01000002">
    <property type="protein sequence ID" value="REE02037.1"/>
    <property type="molecule type" value="Genomic_DNA"/>
</dbReference>
<dbReference type="PANTHER" id="PTHR43646">
    <property type="entry name" value="GLYCOSYLTRANSFERASE"/>
    <property type="match status" value="1"/>
</dbReference>
<dbReference type="GO" id="GO:0016757">
    <property type="term" value="F:glycosyltransferase activity"/>
    <property type="evidence" value="ECO:0007669"/>
    <property type="project" value="UniProtKB-KW"/>
</dbReference>
<evidence type="ECO:0000256" key="1">
    <source>
        <dbReference type="ARBA" id="ARBA00004236"/>
    </source>
</evidence>
<evidence type="ECO:0000256" key="4">
    <source>
        <dbReference type="ARBA" id="ARBA00022679"/>
    </source>
</evidence>
<keyword evidence="7" id="KW-1185">Reference proteome</keyword>
<dbReference type="AlphaFoldDB" id="A0A3D9L986"/>
<evidence type="ECO:0000256" key="3">
    <source>
        <dbReference type="ARBA" id="ARBA00022676"/>
    </source>
</evidence>